<accession>A0A921Q1M2</accession>
<name>A0A921Q1M2_SORBI</name>
<protein>
    <submittedName>
        <fullName evidence="1">Uncharacterized protein</fullName>
    </submittedName>
</protein>
<reference evidence="1" key="1">
    <citation type="journal article" date="2019" name="BMC Genomics">
        <title>A new reference genome for Sorghum bicolor reveals high levels of sequence similarity between sweet and grain genotypes: implications for the genetics of sugar metabolism.</title>
        <authorList>
            <person name="Cooper E.A."/>
            <person name="Brenton Z.W."/>
            <person name="Flinn B.S."/>
            <person name="Jenkins J."/>
            <person name="Shu S."/>
            <person name="Flowers D."/>
            <person name="Luo F."/>
            <person name="Wang Y."/>
            <person name="Xia P."/>
            <person name="Barry K."/>
            <person name="Daum C."/>
            <person name="Lipzen A."/>
            <person name="Yoshinaga Y."/>
            <person name="Schmutz J."/>
            <person name="Saski C."/>
            <person name="Vermerris W."/>
            <person name="Kresovich S."/>
        </authorList>
    </citation>
    <scope>NUCLEOTIDE SEQUENCE</scope>
</reference>
<dbReference type="EMBL" id="CM027689">
    <property type="protein sequence ID" value="KAG0513919.1"/>
    <property type="molecule type" value="Genomic_DNA"/>
</dbReference>
<evidence type="ECO:0000313" key="2">
    <source>
        <dbReference type="Proteomes" id="UP000807115"/>
    </source>
</evidence>
<dbReference type="EMBL" id="CM027689">
    <property type="protein sequence ID" value="KAG0513918.1"/>
    <property type="molecule type" value="Genomic_DNA"/>
</dbReference>
<reference evidence="1" key="2">
    <citation type="submission" date="2020-10" db="EMBL/GenBank/DDBJ databases">
        <authorList>
            <person name="Cooper E.A."/>
            <person name="Brenton Z.W."/>
            <person name="Flinn B.S."/>
            <person name="Jenkins J."/>
            <person name="Shu S."/>
            <person name="Flowers D."/>
            <person name="Luo F."/>
            <person name="Wang Y."/>
            <person name="Xia P."/>
            <person name="Barry K."/>
            <person name="Daum C."/>
            <person name="Lipzen A."/>
            <person name="Yoshinaga Y."/>
            <person name="Schmutz J."/>
            <person name="Saski C."/>
            <person name="Vermerris W."/>
            <person name="Kresovich S."/>
        </authorList>
    </citation>
    <scope>NUCLEOTIDE SEQUENCE</scope>
</reference>
<gene>
    <name evidence="1" type="ORF">BDA96_10G144600</name>
</gene>
<comment type="caution">
    <text evidence="1">The sequence shown here is derived from an EMBL/GenBank/DDBJ whole genome shotgun (WGS) entry which is preliminary data.</text>
</comment>
<dbReference type="EMBL" id="CM027689">
    <property type="protein sequence ID" value="KAG0513920.1"/>
    <property type="molecule type" value="Genomic_DNA"/>
</dbReference>
<dbReference type="Proteomes" id="UP000807115">
    <property type="component" value="Chromosome 10"/>
</dbReference>
<evidence type="ECO:0000313" key="1">
    <source>
        <dbReference type="EMBL" id="KAG0513919.1"/>
    </source>
</evidence>
<organism evidence="1 2">
    <name type="scientific">Sorghum bicolor</name>
    <name type="common">Sorghum</name>
    <name type="synonym">Sorghum vulgare</name>
    <dbReference type="NCBI Taxonomy" id="4558"/>
    <lineage>
        <taxon>Eukaryota</taxon>
        <taxon>Viridiplantae</taxon>
        <taxon>Streptophyta</taxon>
        <taxon>Embryophyta</taxon>
        <taxon>Tracheophyta</taxon>
        <taxon>Spermatophyta</taxon>
        <taxon>Magnoliopsida</taxon>
        <taxon>Liliopsida</taxon>
        <taxon>Poales</taxon>
        <taxon>Poaceae</taxon>
        <taxon>PACMAD clade</taxon>
        <taxon>Panicoideae</taxon>
        <taxon>Andropogonodae</taxon>
        <taxon>Andropogoneae</taxon>
        <taxon>Sorghinae</taxon>
        <taxon>Sorghum</taxon>
    </lineage>
</organism>
<proteinExistence type="predicted"/>
<dbReference type="AlphaFoldDB" id="A0A921Q1M2"/>
<sequence length="55" mass="6205">MRPIQPHILMQDVKGSSCQHHLTLRCPLHLQGPYDPAATRIAGRFSLNSEDQLLL</sequence>